<organism evidence="5 6">
    <name type="scientific">Flexivirga oryzae</name>
    <dbReference type="NCBI Taxonomy" id="1794944"/>
    <lineage>
        <taxon>Bacteria</taxon>
        <taxon>Bacillati</taxon>
        <taxon>Actinomycetota</taxon>
        <taxon>Actinomycetes</taxon>
        <taxon>Micrococcales</taxon>
        <taxon>Dermacoccaceae</taxon>
        <taxon>Flexivirga</taxon>
    </lineage>
</organism>
<keyword evidence="5" id="KW-0032">Aminotransferase</keyword>
<keyword evidence="6" id="KW-1185">Reference proteome</keyword>
<dbReference type="GO" id="GO:0000271">
    <property type="term" value="P:polysaccharide biosynthetic process"/>
    <property type="evidence" value="ECO:0007669"/>
    <property type="project" value="TreeGrafter"/>
</dbReference>
<name>A0A839N256_9MICO</name>
<dbReference type="EMBL" id="JACHVQ010000001">
    <property type="protein sequence ID" value="MBB2890184.1"/>
    <property type="molecule type" value="Genomic_DNA"/>
</dbReference>
<keyword evidence="3 4" id="KW-0663">Pyridoxal phosphate</keyword>
<evidence type="ECO:0000256" key="4">
    <source>
        <dbReference type="RuleBase" id="RU004508"/>
    </source>
</evidence>
<dbReference type="PANTHER" id="PTHR30244:SF34">
    <property type="entry name" value="DTDP-4-AMINO-4,6-DIDEOXYGALACTOSE TRANSAMINASE"/>
    <property type="match status" value="1"/>
</dbReference>
<dbReference type="InterPro" id="IPR015421">
    <property type="entry name" value="PyrdxlP-dep_Trfase_major"/>
</dbReference>
<gene>
    <name evidence="5" type="ORF">FHU39_000168</name>
</gene>
<comment type="cofactor">
    <cofactor evidence="1">
        <name>pyridoxal 5'-phosphate</name>
        <dbReference type="ChEBI" id="CHEBI:597326"/>
    </cofactor>
</comment>
<dbReference type="PANTHER" id="PTHR30244">
    <property type="entry name" value="TRANSAMINASE"/>
    <property type="match status" value="1"/>
</dbReference>
<keyword evidence="5" id="KW-0808">Transferase</keyword>
<dbReference type="Proteomes" id="UP000559182">
    <property type="component" value="Unassembled WGS sequence"/>
</dbReference>
<dbReference type="Gene3D" id="3.40.640.10">
    <property type="entry name" value="Type I PLP-dependent aspartate aminotransferase-like (Major domain)"/>
    <property type="match status" value="1"/>
</dbReference>
<feature type="active site" description="Proton acceptor" evidence="2">
    <location>
        <position position="199"/>
    </location>
</feature>
<evidence type="ECO:0000256" key="1">
    <source>
        <dbReference type="ARBA" id="ARBA00001933"/>
    </source>
</evidence>
<dbReference type="Gene3D" id="3.90.1150.10">
    <property type="entry name" value="Aspartate Aminotransferase, domain 1"/>
    <property type="match status" value="1"/>
</dbReference>
<evidence type="ECO:0000313" key="6">
    <source>
        <dbReference type="Proteomes" id="UP000559182"/>
    </source>
</evidence>
<comment type="similarity">
    <text evidence="4">Belongs to the DegT/DnrJ/EryC1 family.</text>
</comment>
<protein>
    <submittedName>
        <fullName evidence="5">Perosamine synthetase</fullName>
        <ecNumber evidence="5">2.6.1.102</ecNumber>
    </submittedName>
</protein>
<dbReference type="EC" id="2.6.1.102" evidence="5"/>
<dbReference type="CDD" id="cd00616">
    <property type="entry name" value="AHBA_syn"/>
    <property type="match status" value="1"/>
</dbReference>
<comment type="caution">
    <text evidence="5">The sequence shown here is derived from an EMBL/GenBank/DDBJ whole genome shotgun (WGS) entry which is preliminary data.</text>
</comment>
<dbReference type="InterPro" id="IPR015424">
    <property type="entry name" value="PyrdxlP-dep_Trfase"/>
</dbReference>
<reference evidence="5 6" key="1">
    <citation type="submission" date="2020-08" db="EMBL/GenBank/DDBJ databases">
        <title>Sequencing the genomes of 1000 actinobacteria strains.</title>
        <authorList>
            <person name="Klenk H.-P."/>
        </authorList>
    </citation>
    <scope>NUCLEOTIDE SEQUENCE [LARGE SCALE GENOMIC DNA]</scope>
    <source>
        <strain evidence="5 6">DSM 105369</strain>
    </source>
</reference>
<dbReference type="Pfam" id="PF01041">
    <property type="entry name" value="DegT_DnrJ_EryC1"/>
    <property type="match status" value="1"/>
</dbReference>
<feature type="modified residue" description="N6-(pyridoxal phosphate)lysine" evidence="3">
    <location>
        <position position="199"/>
    </location>
</feature>
<evidence type="ECO:0000256" key="3">
    <source>
        <dbReference type="PIRSR" id="PIRSR000390-2"/>
    </source>
</evidence>
<sequence>MTASEVRQEIPFALPDITADDIDSVVAVLRSRWLTTGAVTRQFEAKFAEAVSAHHAIALNSCTAALHLSLEALGVRPGDSVFVPTFTFAATGEVVRYLGAIPVLVDVDPLTCNIDPVALRGAVERVVREGVSRPKAIMPVHYAGAAAEMDDVWDLAREFDLAVIEDAAHAFPSTYGKNRIGWTPEDIPSTVCFSFYATKTITTGEGGMVTTRSSEVADRIRRMSLHGLSKQAWNRYAGGTWRYDIVAPGYKYNLTDIASALGLTQLKRSREMAKRRNEIAAAYNQAFSALPGYVTPQVPVDRVHAWHLYQLRIAESFGEENRDALIEMLRIRHGIGTSVHFIPLHLHSFYRESFGYKPHDFPAALNVFEHCLSLPIYSSMSDGDVQQVIDAVTTSHITLCGAEKGKS</sequence>
<evidence type="ECO:0000256" key="2">
    <source>
        <dbReference type="PIRSR" id="PIRSR000390-1"/>
    </source>
</evidence>
<dbReference type="GO" id="GO:0102933">
    <property type="term" value="F:GDP-4-dehydro-6-deoxy-D-mannose-4-aminotransferase activity"/>
    <property type="evidence" value="ECO:0007669"/>
    <property type="project" value="UniProtKB-EC"/>
</dbReference>
<accession>A0A839N256</accession>
<dbReference type="AlphaFoldDB" id="A0A839N256"/>
<proteinExistence type="inferred from homology"/>
<evidence type="ECO:0000313" key="5">
    <source>
        <dbReference type="EMBL" id="MBB2890184.1"/>
    </source>
</evidence>
<dbReference type="PIRSF" id="PIRSF000390">
    <property type="entry name" value="PLP_StrS"/>
    <property type="match status" value="1"/>
</dbReference>
<dbReference type="GO" id="GO:0030170">
    <property type="term" value="F:pyridoxal phosphate binding"/>
    <property type="evidence" value="ECO:0007669"/>
    <property type="project" value="TreeGrafter"/>
</dbReference>
<dbReference type="SUPFAM" id="SSF53383">
    <property type="entry name" value="PLP-dependent transferases"/>
    <property type="match status" value="1"/>
</dbReference>
<dbReference type="RefSeq" id="WP_183318085.1">
    <property type="nucleotide sequence ID" value="NZ_JACHVQ010000001.1"/>
</dbReference>
<dbReference type="InterPro" id="IPR000653">
    <property type="entry name" value="DegT/StrS_aminotransferase"/>
</dbReference>
<dbReference type="InterPro" id="IPR015422">
    <property type="entry name" value="PyrdxlP-dep_Trfase_small"/>
</dbReference>